<organism evidence="2 3">
    <name type="scientific">Acrobeloides nanus</name>
    <dbReference type="NCBI Taxonomy" id="290746"/>
    <lineage>
        <taxon>Eukaryota</taxon>
        <taxon>Metazoa</taxon>
        <taxon>Ecdysozoa</taxon>
        <taxon>Nematoda</taxon>
        <taxon>Chromadorea</taxon>
        <taxon>Rhabditida</taxon>
        <taxon>Tylenchina</taxon>
        <taxon>Cephalobomorpha</taxon>
        <taxon>Cephaloboidea</taxon>
        <taxon>Cephalobidae</taxon>
        <taxon>Acrobeloides</taxon>
    </lineage>
</organism>
<protein>
    <submittedName>
        <fullName evidence="3">Uncharacterized protein</fullName>
    </submittedName>
</protein>
<reference evidence="3" key="1">
    <citation type="submission" date="2022-11" db="UniProtKB">
        <authorList>
            <consortium name="WormBaseParasite"/>
        </authorList>
    </citation>
    <scope>IDENTIFICATION</scope>
</reference>
<sequence>MISIILVNGEGATTLAEPTFAECYLKKRSKANDVKIKNLVVEFDQIKNSTDNQILEHLYLIQSVLVRKKLDEWEPLVDSPVSSPSPQPDDYNDANFEEIGEETDEDS</sequence>
<dbReference type="AlphaFoldDB" id="A0A914DHA0"/>
<name>A0A914DHA0_9BILA</name>
<keyword evidence="2" id="KW-1185">Reference proteome</keyword>
<accession>A0A914DHA0</accession>
<evidence type="ECO:0000313" key="3">
    <source>
        <dbReference type="WBParaSite" id="ACRNAN_scaffold2697.g9664.t1"/>
    </source>
</evidence>
<dbReference type="WBParaSite" id="ACRNAN_scaffold2697.g9664.t1">
    <property type="protein sequence ID" value="ACRNAN_scaffold2697.g9664.t1"/>
    <property type="gene ID" value="ACRNAN_scaffold2697.g9664"/>
</dbReference>
<evidence type="ECO:0000256" key="1">
    <source>
        <dbReference type="SAM" id="MobiDB-lite"/>
    </source>
</evidence>
<feature type="region of interest" description="Disordered" evidence="1">
    <location>
        <begin position="76"/>
        <end position="107"/>
    </location>
</feature>
<feature type="compositionally biased region" description="Acidic residues" evidence="1">
    <location>
        <begin position="90"/>
        <end position="107"/>
    </location>
</feature>
<proteinExistence type="predicted"/>
<dbReference type="Proteomes" id="UP000887540">
    <property type="component" value="Unplaced"/>
</dbReference>
<evidence type="ECO:0000313" key="2">
    <source>
        <dbReference type="Proteomes" id="UP000887540"/>
    </source>
</evidence>